<dbReference type="RefSeq" id="WP_344819602.1">
    <property type="nucleotide sequence ID" value="NZ_BAABCP010000001.1"/>
</dbReference>
<name>A0ABP7NDA8_9MICO</name>
<gene>
    <name evidence="5" type="ORF">GCM10022383_21740</name>
</gene>
<dbReference type="PANTHER" id="PTHR30480">
    <property type="entry name" value="BETA-HEXOSAMINIDASE-RELATED"/>
    <property type="match status" value="1"/>
</dbReference>
<evidence type="ECO:0000256" key="1">
    <source>
        <dbReference type="ARBA" id="ARBA00005336"/>
    </source>
</evidence>
<sequence>MAEPDELERLANSVLWPGFLGREVPGWLADALSAGLAGAVYFAQNLGGDTAALSARIHAIAPHALIGIDEEGGSVTRLETTTGSTLPGAAELGALDDVEATRATGYEIGRRVDAIGADVVLAPVADVNTDPRNPVIGVRSFGSTQQLVSRHVAAAVEGIQGTGLAACAKHYPGHGDTHVDSHHGLPSLEIGQDEIERVHLPPFTAAVRAGVRAIMTAHIRAPQWGRDPATLNPAVLARLRDAGFDGVIITDALDMAAIRETVGIGGGAVRALAAGADLLCIGNPTNPGEAMLPDQDEHDYLEARDAVVAALRSGALPRSRVEEAARRVVELAAVVRSRGPVADRPFDGDAVSGRALRVDGVLPAFADAPTAVLDLRRASSLAVDSAAAHVAQALAAGGEIIRLHADDASDASEAEITAAVDATGNGQAVALVDRIDPGTAQRAVLDHLRVRLPGLVAVNVGLAADDPGPTITASAASLVAARAARRALTPRPALGAGSAR</sequence>
<keyword evidence="6" id="KW-1185">Reference proteome</keyword>
<evidence type="ECO:0000313" key="6">
    <source>
        <dbReference type="Proteomes" id="UP001501591"/>
    </source>
</evidence>
<evidence type="ECO:0000256" key="2">
    <source>
        <dbReference type="ARBA" id="ARBA00022801"/>
    </source>
</evidence>
<dbReference type="Proteomes" id="UP001501591">
    <property type="component" value="Unassembled WGS sequence"/>
</dbReference>
<evidence type="ECO:0000313" key="5">
    <source>
        <dbReference type="EMBL" id="GAA3943540.1"/>
    </source>
</evidence>
<dbReference type="InterPro" id="IPR017853">
    <property type="entry name" value="GH"/>
</dbReference>
<dbReference type="InterPro" id="IPR001764">
    <property type="entry name" value="Glyco_hydro_3_N"/>
</dbReference>
<evidence type="ECO:0000256" key="3">
    <source>
        <dbReference type="ARBA" id="ARBA00023295"/>
    </source>
</evidence>
<dbReference type="EMBL" id="BAABCP010000001">
    <property type="protein sequence ID" value="GAA3943540.1"/>
    <property type="molecule type" value="Genomic_DNA"/>
</dbReference>
<keyword evidence="3" id="KW-0326">Glycosidase</keyword>
<keyword evidence="2" id="KW-0378">Hydrolase</keyword>
<feature type="domain" description="Glycoside hydrolase family 3 N-terminal" evidence="4">
    <location>
        <begin position="64"/>
        <end position="330"/>
    </location>
</feature>
<dbReference type="Pfam" id="PF00933">
    <property type="entry name" value="Glyco_hydro_3"/>
    <property type="match status" value="1"/>
</dbReference>
<dbReference type="InterPro" id="IPR050226">
    <property type="entry name" value="NagZ_Beta-hexosaminidase"/>
</dbReference>
<organism evidence="5 6">
    <name type="scientific">Microbacterium soli</name>
    <dbReference type="NCBI Taxonomy" id="446075"/>
    <lineage>
        <taxon>Bacteria</taxon>
        <taxon>Bacillati</taxon>
        <taxon>Actinomycetota</taxon>
        <taxon>Actinomycetes</taxon>
        <taxon>Micrococcales</taxon>
        <taxon>Microbacteriaceae</taxon>
        <taxon>Microbacterium</taxon>
    </lineage>
</organism>
<dbReference type="Gene3D" id="3.20.20.300">
    <property type="entry name" value="Glycoside hydrolase, family 3, N-terminal domain"/>
    <property type="match status" value="1"/>
</dbReference>
<dbReference type="InterPro" id="IPR036962">
    <property type="entry name" value="Glyco_hydro_3_N_sf"/>
</dbReference>
<accession>A0ABP7NDA8</accession>
<comment type="similarity">
    <text evidence="1">Belongs to the glycosyl hydrolase 3 family.</text>
</comment>
<proteinExistence type="inferred from homology"/>
<dbReference type="PANTHER" id="PTHR30480:SF16">
    <property type="entry name" value="GLYCOSIDE HYDROLASE FAMILY 3 DOMAIN PROTEIN"/>
    <property type="match status" value="1"/>
</dbReference>
<reference evidence="6" key="1">
    <citation type="journal article" date="2019" name="Int. J. Syst. Evol. Microbiol.">
        <title>The Global Catalogue of Microorganisms (GCM) 10K type strain sequencing project: providing services to taxonomists for standard genome sequencing and annotation.</title>
        <authorList>
            <consortium name="The Broad Institute Genomics Platform"/>
            <consortium name="The Broad Institute Genome Sequencing Center for Infectious Disease"/>
            <person name="Wu L."/>
            <person name="Ma J."/>
        </authorList>
    </citation>
    <scope>NUCLEOTIDE SEQUENCE [LARGE SCALE GENOMIC DNA]</scope>
    <source>
        <strain evidence="6">JCM 17024</strain>
    </source>
</reference>
<comment type="caution">
    <text evidence="5">The sequence shown here is derived from an EMBL/GenBank/DDBJ whole genome shotgun (WGS) entry which is preliminary data.</text>
</comment>
<protein>
    <recommendedName>
        <fullName evidence="4">Glycoside hydrolase family 3 N-terminal domain-containing protein</fullName>
    </recommendedName>
</protein>
<evidence type="ECO:0000259" key="4">
    <source>
        <dbReference type="Pfam" id="PF00933"/>
    </source>
</evidence>
<dbReference type="SUPFAM" id="SSF51445">
    <property type="entry name" value="(Trans)glycosidases"/>
    <property type="match status" value="1"/>
</dbReference>